<dbReference type="EMBL" id="FPAA01000018">
    <property type="protein sequence ID" value="SFT02550.1"/>
    <property type="molecule type" value="Genomic_DNA"/>
</dbReference>
<reference evidence="2" key="1">
    <citation type="submission" date="2016-10" db="EMBL/GenBank/DDBJ databases">
        <authorList>
            <person name="Varghese N."/>
            <person name="Submissions S."/>
        </authorList>
    </citation>
    <scope>NUCLEOTIDE SEQUENCE [LARGE SCALE GENOMIC DNA]</scope>
    <source>
        <strain evidence="2">DSM 45789</strain>
    </source>
</reference>
<accession>A0A1I6UM78</accession>
<dbReference type="Proteomes" id="UP000198660">
    <property type="component" value="Unassembled WGS sequence"/>
</dbReference>
<sequence length="102" mass="12176">MKEKSMMERLSYIFNCYLKGDPVWIECDTFCDEFHDLYGLNFADSSIELLGTDKREELTELLRICSRFNPCISEHVKYPNAYTNEMDVYTKSTEVWEMIFDK</sequence>
<organism evidence="1 2">
    <name type="scientific">Marininema halotolerans</name>
    <dbReference type="NCBI Taxonomy" id="1155944"/>
    <lineage>
        <taxon>Bacteria</taxon>
        <taxon>Bacillati</taxon>
        <taxon>Bacillota</taxon>
        <taxon>Bacilli</taxon>
        <taxon>Bacillales</taxon>
        <taxon>Thermoactinomycetaceae</taxon>
        <taxon>Marininema</taxon>
    </lineage>
</organism>
<name>A0A1I6UM78_9BACL</name>
<evidence type="ECO:0000313" key="2">
    <source>
        <dbReference type="Proteomes" id="UP000198660"/>
    </source>
</evidence>
<proteinExistence type="predicted"/>
<dbReference type="AlphaFoldDB" id="A0A1I6UM78"/>
<gene>
    <name evidence="1" type="ORF">SAMN05444972_11823</name>
</gene>
<evidence type="ECO:0000313" key="1">
    <source>
        <dbReference type="EMBL" id="SFT02550.1"/>
    </source>
</evidence>
<protein>
    <submittedName>
        <fullName evidence="1">Uncharacterized protein</fullName>
    </submittedName>
</protein>
<keyword evidence="2" id="KW-1185">Reference proteome</keyword>
<dbReference type="RefSeq" id="WP_091839624.1">
    <property type="nucleotide sequence ID" value="NZ_FPAA01000018.1"/>
</dbReference>
<dbReference type="OrthoDB" id="2623806at2"/>